<evidence type="ECO:0000256" key="2">
    <source>
        <dbReference type="ARBA" id="ARBA00022617"/>
    </source>
</evidence>
<dbReference type="InterPro" id="IPR012292">
    <property type="entry name" value="Globin/Proto"/>
</dbReference>
<dbReference type="SUPFAM" id="SSF46458">
    <property type="entry name" value="Globin-like"/>
    <property type="match status" value="1"/>
</dbReference>
<dbReference type="InterPro" id="IPR001486">
    <property type="entry name" value="Hemoglobin_trunc"/>
</dbReference>
<feature type="binding site" description="distal binding residue" evidence="5">
    <location>
        <position position="48"/>
    </location>
    <ligand>
        <name>heme</name>
        <dbReference type="ChEBI" id="CHEBI:30413"/>
    </ligand>
    <ligandPart>
        <name>Fe</name>
        <dbReference type="ChEBI" id="CHEBI:18248"/>
    </ligandPart>
</feature>
<evidence type="ECO:0000256" key="1">
    <source>
        <dbReference type="ARBA" id="ARBA00022448"/>
    </source>
</evidence>
<dbReference type="Pfam" id="PF01152">
    <property type="entry name" value="Bac_globin"/>
    <property type="match status" value="1"/>
</dbReference>
<dbReference type="CDD" id="cd14775">
    <property type="entry name" value="TrHb2_O-like"/>
    <property type="match status" value="1"/>
</dbReference>
<keyword evidence="4 5" id="KW-0408">Iron</keyword>
<evidence type="ECO:0000313" key="7">
    <source>
        <dbReference type="Proteomes" id="UP000198662"/>
    </source>
</evidence>
<sequence length="154" mass="16703">MGHNETIYERIGGDASLRSTVNDFYSSVLKDPILQPLFGEGAAHHVDHLTAFLAEVFGGPTRYTDELGGFATILESHQGLAITDAQRTRFIELFDAAVARAAALDTAEGGIAADAALRRSLHEYLVFGTEVAQVNSHAQDEGDLHPCQEVPRWP</sequence>
<dbReference type="EMBL" id="FNGF01000002">
    <property type="protein sequence ID" value="SDK78908.1"/>
    <property type="molecule type" value="Genomic_DNA"/>
</dbReference>
<keyword evidence="1" id="KW-0813">Transport</keyword>
<keyword evidence="3 5" id="KW-0479">Metal-binding</keyword>
<evidence type="ECO:0000313" key="6">
    <source>
        <dbReference type="EMBL" id="SDK78908.1"/>
    </source>
</evidence>
<dbReference type="RefSeq" id="WP_091045127.1">
    <property type="nucleotide sequence ID" value="NZ_FNGF01000002.1"/>
</dbReference>
<keyword evidence="2 5" id="KW-0349">Heme</keyword>
<dbReference type="GO" id="GO:0020037">
    <property type="term" value="F:heme binding"/>
    <property type="evidence" value="ECO:0007669"/>
    <property type="project" value="InterPro"/>
</dbReference>
<organism evidence="6 7">
    <name type="scientific">Glycomyces sambucus</name>
    <dbReference type="NCBI Taxonomy" id="380244"/>
    <lineage>
        <taxon>Bacteria</taxon>
        <taxon>Bacillati</taxon>
        <taxon>Actinomycetota</taxon>
        <taxon>Actinomycetes</taxon>
        <taxon>Glycomycetales</taxon>
        <taxon>Glycomycetaceae</taxon>
        <taxon>Glycomyces</taxon>
    </lineage>
</organism>
<dbReference type="InterPro" id="IPR009050">
    <property type="entry name" value="Globin-like_sf"/>
</dbReference>
<dbReference type="Proteomes" id="UP000198662">
    <property type="component" value="Unassembled WGS sequence"/>
</dbReference>
<gene>
    <name evidence="6" type="ORF">SAMN05216298_1366</name>
</gene>
<dbReference type="Gene3D" id="1.10.490.10">
    <property type="entry name" value="Globins"/>
    <property type="match status" value="1"/>
</dbReference>
<accession>A0A1G9ES55</accession>
<reference evidence="7" key="1">
    <citation type="submission" date="2016-10" db="EMBL/GenBank/DDBJ databases">
        <authorList>
            <person name="Varghese N."/>
            <person name="Submissions S."/>
        </authorList>
    </citation>
    <scope>NUCLEOTIDE SEQUENCE [LARGE SCALE GENOMIC DNA]</scope>
    <source>
        <strain evidence="7">CGMCC 4.3147</strain>
    </source>
</reference>
<dbReference type="STRING" id="380244.SAMN05216298_1366"/>
<dbReference type="OrthoDB" id="9798157at2"/>
<evidence type="ECO:0000256" key="4">
    <source>
        <dbReference type="ARBA" id="ARBA00023004"/>
    </source>
</evidence>
<dbReference type="GO" id="GO:0019825">
    <property type="term" value="F:oxygen binding"/>
    <property type="evidence" value="ECO:0007669"/>
    <property type="project" value="InterPro"/>
</dbReference>
<evidence type="ECO:0000256" key="3">
    <source>
        <dbReference type="ARBA" id="ARBA00022723"/>
    </source>
</evidence>
<dbReference type="AlphaFoldDB" id="A0A1G9ES55"/>
<proteinExistence type="predicted"/>
<dbReference type="GO" id="GO:0046872">
    <property type="term" value="F:metal ion binding"/>
    <property type="evidence" value="ECO:0007669"/>
    <property type="project" value="UniProtKB-KW"/>
</dbReference>
<keyword evidence="7" id="KW-1185">Reference proteome</keyword>
<name>A0A1G9ES55_9ACTN</name>
<evidence type="ECO:0000256" key="5">
    <source>
        <dbReference type="PIRSR" id="PIRSR601486-1"/>
    </source>
</evidence>
<protein>
    <submittedName>
        <fullName evidence="6">Hemoglobin</fullName>
    </submittedName>
</protein>